<evidence type="ECO:0000313" key="4">
    <source>
        <dbReference type="Proteomes" id="UP000179807"/>
    </source>
</evidence>
<dbReference type="PROSITE" id="PS50096">
    <property type="entry name" value="IQ"/>
    <property type="match status" value="1"/>
</dbReference>
<protein>
    <submittedName>
        <fullName evidence="3">IQ calmodulin-binding motif family protein</fullName>
    </submittedName>
</protein>
<keyword evidence="1" id="KW-0175">Coiled coil</keyword>
<evidence type="ECO:0000256" key="1">
    <source>
        <dbReference type="SAM" id="Coils"/>
    </source>
</evidence>
<dbReference type="InterPro" id="IPR057887">
    <property type="entry name" value="IQUB_helical"/>
</dbReference>
<dbReference type="Proteomes" id="UP000179807">
    <property type="component" value="Unassembled WGS sequence"/>
</dbReference>
<sequence>MVDNGLIPSDLNSFMERPARHEVTVMRPSGPTKINVDIEYNLPEHKPFLGGFKNRVTGEEYHHVAGQTALLPHQRGLDKLIDKFHRACQTQITTSGDAQTAREFGCQTPFFHQYINDEYPTLNAGEYMLAKDELVIREVSALKIQRVTRGLFARQTVAKMRLELEEEKKEMEEQEKKVQAELEHKRMVEIERRRHPRTAADFKVLLDELAAWHWQETQAINEGNHPEEERRKLLQDLLQKETELLHTIDRMKIEAKKQNTEYRNDKDLDTLSKKKLWQLTNGEIIKVRTPNSMRAKELRNLYRALKFEGVTADERIEILLLLKQTVKEFNCQLTQDMITLIDREADLLNRGRSEASLMGLRKRIETLFLQFCQTPEFNPESASLQKVPADVVAAD</sequence>
<dbReference type="Pfam" id="PF25805">
    <property type="entry name" value="IQUB"/>
    <property type="match status" value="1"/>
</dbReference>
<accession>A0A1J4KQ49</accession>
<feature type="domain" description="IQ motif and ubiquitin-like" evidence="2">
    <location>
        <begin position="257"/>
        <end position="391"/>
    </location>
</feature>
<comment type="caution">
    <text evidence="3">The sequence shown here is derived from an EMBL/GenBank/DDBJ whole genome shotgun (WGS) entry which is preliminary data.</text>
</comment>
<evidence type="ECO:0000313" key="3">
    <source>
        <dbReference type="EMBL" id="OHT11916.1"/>
    </source>
</evidence>
<name>A0A1J4KQ49_9EUKA</name>
<dbReference type="GeneID" id="94834928"/>
<dbReference type="RefSeq" id="XP_068365052.1">
    <property type="nucleotide sequence ID" value="XM_068500224.1"/>
</dbReference>
<feature type="coiled-coil region" evidence="1">
    <location>
        <begin position="154"/>
        <end position="191"/>
    </location>
</feature>
<dbReference type="VEuPathDB" id="TrichDB:TRFO_18509"/>
<evidence type="ECO:0000259" key="2">
    <source>
        <dbReference type="Pfam" id="PF25805"/>
    </source>
</evidence>
<dbReference type="OrthoDB" id="10265862at2759"/>
<dbReference type="InterPro" id="IPR037695">
    <property type="entry name" value="IQUB"/>
</dbReference>
<reference evidence="3" key="1">
    <citation type="submission" date="2016-10" db="EMBL/GenBank/DDBJ databases">
        <authorList>
            <person name="Benchimol M."/>
            <person name="Almeida L.G."/>
            <person name="Vasconcelos A.T."/>
            <person name="Perreira-Neves A."/>
            <person name="Rosa I.A."/>
            <person name="Tasca T."/>
            <person name="Bogo M.R."/>
            <person name="de Souza W."/>
        </authorList>
    </citation>
    <scope>NUCLEOTIDE SEQUENCE [LARGE SCALE GENOMIC DNA]</scope>
    <source>
        <strain evidence="3">K</strain>
    </source>
</reference>
<dbReference type="PANTHER" id="PTHR21074:SF0">
    <property type="entry name" value="IQ AND UBIQUITIN-LIKE DOMAIN-CONTAINING PROTEIN"/>
    <property type="match status" value="1"/>
</dbReference>
<gene>
    <name evidence="3" type="ORF">TRFO_18509</name>
</gene>
<dbReference type="EMBL" id="MLAK01000576">
    <property type="protein sequence ID" value="OHT11916.1"/>
    <property type="molecule type" value="Genomic_DNA"/>
</dbReference>
<keyword evidence="4" id="KW-1185">Reference proteome</keyword>
<dbReference type="PANTHER" id="PTHR21074">
    <property type="entry name" value="IQ AND UBIQUITIN-LIKE DOMAIN-CONTAINING PROTEIN"/>
    <property type="match status" value="1"/>
</dbReference>
<dbReference type="AlphaFoldDB" id="A0A1J4KQ49"/>
<proteinExistence type="predicted"/>
<organism evidence="3 4">
    <name type="scientific">Tritrichomonas foetus</name>
    <dbReference type="NCBI Taxonomy" id="1144522"/>
    <lineage>
        <taxon>Eukaryota</taxon>
        <taxon>Metamonada</taxon>
        <taxon>Parabasalia</taxon>
        <taxon>Tritrichomonadida</taxon>
        <taxon>Tritrichomonadidae</taxon>
        <taxon>Tritrichomonas</taxon>
    </lineage>
</organism>